<proteinExistence type="predicted"/>
<accession>A0ABN7K515</accession>
<dbReference type="EMBL" id="CAJHOE010000001">
    <property type="protein sequence ID" value="CAD7287024.1"/>
    <property type="molecule type" value="Genomic_DNA"/>
</dbReference>
<feature type="domain" description="Flagellar protein FlgJ N-terminal" evidence="2">
    <location>
        <begin position="57"/>
        <end position="93"/>
    </location>
</feature>
<evidence type="ECO:0000256" key="1">
    <source>
        <dbReference type="SAM" id="MobiDB-lite"/>
    </source>
</evidence>
<name>A0ABN7K515_9BACT</name>
<evidence type="ECO:0000313" key="3">
    <source>
        <dbReference type="EMBL" id="CAD7287024.1"/>
    </source>
</evidence>
<evidence type="ECO:0000313" key="4">
    <source>
        <dbReference type="Proteomes" id="UP000789359"/>
    </source>
</evidence>
<protein>
    <recommendedName>
        <fullName evidence="2">Flagellar protein FlgJ N-terminal domain-containing protein</fullName>
    </recommendedName>
</protein>
<dbReference type="Pfam" id="PF10135">
    <property type="entry name" value="Rod-binding"/>
    <property type="match status" value="1"/>
</dbReference>
<organism evidence="3 4">
    <name type="scientific">Campylobacter suis</name>
    <dbReference type="NCBI Taxonomy" id="2790657"/>
    <lineage>
        <taxon>Bacteria</taxon>
        <taxon>Pseudomonadati</taxon>
        <taxon>Campylobacterota</taxon>
        <taxon>Epsilonproteobacteria</taxon>
        <taxon>Campylobacterales</taxon>
        <taxon>Campylobacteraceae</taxon>
        <taxon>Campylobacter</taxon>
    </lineage>
</organism>
<reference evidence="3 4" key="1">
    <citation type="submission" date="2020-11" db="EMBL/GenBank/DDBJ databases">
        <authorList>
            <person name="Peeters C."/>
        </authorList>
    </citation>
    <scope>NUCLEOTIDE SEQUENCE [LARGE SCALE GENOMIC DNA]</scope>
    <source>
        <strain evidence="3 4">LMG 8286</strain>
    </source>
</reference>
<feature type="compositionally biased region" description="Polar residues" evidence="1">
    <location>
        <begin position="7"/>
        <end position="26"/>
    </location>
</feature>
<dbReference type="InterPro" id="IPR019301">
    <property type="entry name" value="Flagellar_prot_FlgJ_N"/>
</dbReference>
<sequence length="100" mass="11368">MKIDNTMALNSYSNLRTKKLTQPTQESQDKLLREQTDAFEAFMVKQILDIALKEDEKNSLFPKTAGSDIYKSMYNDTMSGALSGNLGFSDILYDFLKQRG</sequence>
<dbReference type="Proteomes" id="UP000789359">
    <property type="component" value="Unassembled WGS sequence"/>
</dbReference>
<gene>
    <name evidence="3" type="ORF">LMG8286_00658</name>
</gene>
<keyword evidence="4" id="KW-1185">Reference proteome</keyword>
<comment type="caution">
    <text evidence="3">The sequence shown here is derived from an EMBL/GenBank/DDBJ whole genome shotgun (WGS) entry which is preliminary data.</text>
</comment>
<feature type="region of interest" description="Disordered" evidence="1">
    <location>
        <begin position="1"/>
        <end position="29"/>
    </location>
</feature>
<evidence type="ECO:0000259" key="2">
    <source>
        <dbReference type="Pfam" id="PF10135"/>
    </source>
</evidence>
<dbReference type="RefSeq" id="WP_230056429.1">
    <property type="nucleotide sequence ID" value="NZ_CAJHOE010000001.1"/>
</dbReference>